<gene>
    <name evidence="2" type="ORF">GCM10009539_03790</name>
</gene>
<protein>
    <submittedName>
        <fullName evidence="2">Uncharacterized protein</fullName>
    </submittedName>
</protein>
<dbReference type="Proteomes" id="UP001500967">
    <property type="component" value="Unassembled WGS sequence"/>
</dbReference>
<evidence type="ECO:0000313" key="2">
    <source>
        <dbReference type="EMBL" id="GAA0221846.1"/>
    </source>
</evidence>
<evidence type="ECO:0000313" key="3">
    <source>
        <dbReference type="Proteomes" id="UP001500967"/>
    </source>
</evidence>
<sequence>MAYRDDVAFIERMRPEFVRVVAEECLRARDLLRSALPRLTRLRGGSVQWRSEAYDLCRRRLTESVDLAEGLYDGYDRAGAAISDYAAAQHRAKILVEDGVAAETSLGDLIADIVTTQSPAVRLAAPLRQWNDLRSTTSISDFLIEATQRDAIDRVRTTAETLWSHASVAYDDALRVERDARHDTVARLRSAYRLMPDLRAASTLAATIVAVTPGLDGPRGQSHRIGPPTAPALRFDDDFPYDPEARATPRDYASWEKWNLQLDGARAARPDLDDATEAYAHYLEGTGTDLRVDYEEAYREDGTIRKAVDAEISAAQRDAERLYLQTGQTGFQLTGDPSSAGRLAHTGYGASTENWQKALGEHTLYGTADVEVHGDQITMRVTVHAEDRYNFNRDAADIATGAPDNDNGRFSTLGWADGFRTYGEVERTVTWTIGDPDAAAPSGGSGPDRTGMRRARIVRTDGRMARRWIVAAVVVLALAGCDGTPAADRSPTPSVTHSTTPVRTDREPITKRFPALGAFRDVHWQATTTVFTDNRVPGPSDTTIQAVVGLAETDLAAARSGYTWETAPAGWDDDVPQPLRAYLPKNAEWRHSEQYDAAVLPASNGNVYLDDAGGTVYLAAY</sequence>
<feature type="compositionally biased region" description="Low complexity" evidence="1">
    <location>
        <begin position="489"/>
        <end position="502"/>
    </location>
</feature>
<name>A0ABN0THJ8_9ACTN</name>
<proteinExistence type="predicted"/>
<keyword evidence="3" id="KW-1185">Reference proteome</keyword>
<evidence type="ECO:0000256" key="1">
    <source>
        <dbReference type="SAM" id="MobiDB-lite"/>
    </source>
</evidence>
<comment type="caution">
    <text evidence="2">The sequence shown here is derived from an EMBL/GenBank/DDBJ whole genome shotgun (WGS) entry which is preliminary data.</text>
</comment>
<feature type="region of interest" description="Disordered" evidence="1">
    <location>
        <begin position="484"/>
        <end position="504"/>
    </location>
</feature>
<dbReference type="EMBL" id="BAAAGX010000003">
    <property type="protein sequence ID" value="GAA0221846.1"/>
    <property type="molecule type" value="Genomic_DNA"/>
</dbReference>
<reference evidence="3" key="1">
    <citation type="journal article" date="2019" name="Int. J. Syst. Evol. Microbiol.">
        <title>The Global Catalogue of Microorganisms (GCM) 10K type strain sequencing project: providing services to taxonomists for standard genome sequencing and annotation.</title>
        <authorList>
            <consortium name="The Broad Institute Genomics Platform"/>
            <consortium name="The Broad Institute Genome Sequencing Center for Infectious Disease"/>
            <person name="Wu L."/>
            <person name="Ma J."/>
        </authorList>
    </citation>
    <scope>NUCLEOTIDE SEQUENCE [LARGE SCALE GENOMIC DNA]</scope>
    <source>
        <strain evidence="3">JCM 10425</strain>
    </source>
</reference>
<dbReference type="RefSeq" id="WP_344646958.1">
    <property type="nucleotide sequence ID" value="NZ_BAAAGX010000003.1"/>
</dbReference>
<accession>A0ABN0THJ8</accession>
<organism evidence="2 3">
    <name type="scientific">Cryptosporangium japonicum</name>
    <dbReference type="NCBI Taxonomy" id="80872"/>
    <lineage>
        <taxon>Bacteria</taxon>
        <taxon>Bacillati</taxon>
        <taxon>Actinomycetota</taxon>
        <taxon>Actinomycetes</taxon>
        <taxon>Cryptosporangiales</taxon>
        <taxon>Cryptosporangiaceae</taxon>
        <taxon>Cryptosporangium</taxon>
    </lineage>
</organism>
<feature type="region of interest" description="Disordered" evidence="1">
    <location>
        <begin position="218"/>
        <end position="238"/>
    </location>
</feature>